<protein>
    <submittedName>
        <fullName evidence="3">GLOBIN domain-containing protein</fullName>
    </submittedName>
</protein>
<dbReference type="GO" id="GO:0019825">
    <property type="term" value="F:oxygen binding"/>
    <property type="evidence" value="ECO:0007669"/>
    <property type="project" value="InterPro"/>
</dbReference>
<organism evidence="3">
    <name type="scientific">Enterobius vermicularis</name>
    <name type="common">Human pinworm</name>
    <dbReference type="NCBI Taxonomy" id="51028"/>
    <lineage>
        <taxon>Eukaryota</taxon>
        <taxon>Metazoa</taxon>
        <taxon>Ecdysozoa</taxon>
        <taxon>Nematoda</taxon>
        <taxon>Chromadorea</taxon>
        <taxon>Rhabditida</taxon>
        <taxon>Spirurina</taxon>
        <taxon>Oxyuridomorpha</taxon>
        <taxon>Oxyuroidea</taxon>
        <taxon>Oxyuridae</taxon>
        <taxon>Enterobius</taxon>
    </lineage>
</organism>
<dbReference type="InterPro" id="IPR012292">
    <property type="entry name" value="Globin/Proto"/>
</dbReference>
<dbReference type="EMBL" id="UXUI01008385">
    <property type="protein sequence ID" value="VDD91371.1"/>
    <property type="molecule type" value="Genomic_DNA"/>
</dbReference>
<dbReference type="WBParaSite" id="EVEC_0000654801-mRNA-1">
    <property type="protein sequence ID" value="EVEC_0000654801-mRNA-1"/>
    <property type="gene ID" value="EVEC_0000654801"/>
</dbReference>
<evidence type="ECO:0000313" key="1">
    <source>
        <dbReference type="EMBL" id="VDD91371.1"/>
    </source>
</evidence>
<dbReference type="AlphaFoldDB" id="A0A0N4V881"/>
<sequence length="168" mass="18855">TQLFQAVSVDVEANQGLATPVASRRVSNGVVQTLTRMRIQQCFKAAKPNIGQSILKRACALRSEMRTFLARLSNEKVKLISKNFGERLARLSSVGFRPDYLTPIADAAIAECVKLDGGAHKRCETLSAWSQLIAVMFTNVRDGYYEMMRRQRRVSFVLDKCNTSFFSL</sequence>
<reference evidence="1 2" key="2">
    <citation type="submission" date="2018-10" db="EMBL/GenBank/DDBJ databases">
        <authorList>
            <consortium name="Pathogen Informatics"/>
        </authorList>
    </citation>
    <scope>NUCLEOTIDE SEQUENCE [LARGE SCALE GENOMIC DNA]</scope>
</reference>
<evidence type="ECO:0000313" key="2">
    <source>
        <dbReference type="Proteomes" id="UP000274131"/>
    </source>
</evidence>
<dbReference type="Proteomes" id="UP000274131">
    <property type="component" value="Unassembled WGS sequence"/>
</dbReference>
<gene>
    <name evidence="1" type="ORF">EVEC_LOCUS6122</name>
</gene>
<name>A0A0N4V881_ENTVE</name>
<keyword evidence="2" id="KW-1185">Reference proteome</keyword>
<reference evidence="3" key="1">
    <citation type="submission" date="2017-02" db="UniProtKB">
        <authorList>
            <consortium name="WormBaseParasite"/>
        </authorList>
    </citation>
    <scope>IDENTIFICATION</scope>
</reference>
<dbReference type="Gene3D" id="1.10.490.10">
    <property type="entry name" value="Globins"/>
    <property type="match status" value="1"/>
</dbReference>
<accession>A0A0N4V881</accession>
<proteinExistence type="predicted"/>
<dbReference type="GO" id="GO:0020037">
    <property type="term" value="F:heme binding"/>
    <property type="evidence" value="ECO:0007669"/>
    <property type="project" value="InterPro"/>
</dbReference>
<evidence type="ECO:0000313" key="3">
    <source>
        <dbReference type="WBParaSite" id="EVEC_0000654801-mRNA-1"/>
    </source>
</evidence>
<dbReference type="OrthoDB" id="5843513at2759"/>